<evidence type="ECO:0000313" key="2">
    <source>
        <dbReference type="EMBL" id="MBB5063422.1"/>
    </source>
</evidence>
<dbReference type="PROSITE" id="PS51257">
    <property type="entry name" value="PROKAR_LIPOPROTEIN"/>
    <property type="match status" value="1"/>
</dbReference>
<evidence type="ECO:0000313" key="3">
    <source>
        <dbReference type="Proteomes" id="UP000584867"/>
    </source>
</evidence>
<feature type="domain" description="BON" evidence="1">
    <location>
        <begin position="33"/>
        <end position="101"/>
    </location>
</feature>
<dbReference type="Proteomes" id="UP000584867">
    <property type="component" value="Unassembled WGS sequence"/>
</dbReference>
<name>A0A7W8E956_9BACT</name>
<dbReference type="InterPro" id="IPR007055">
    <property type="entry name" value="BON_dom"/>
</dbReference>
<protein>
    <recommendedName>
        <fullName evidence="1">BON domain-containing protein</fullName>
    </recommendedName>
</protein>
<evidence type="ECO:0000259" key="1">
    <source>
        <dbReference type="PROSITE" id="PS50914"/>
    </source>
</evidence>
<dbReference type="RefSeq" id="WP_184254575.1">
    <property type="nucleotide sequence ID" value="NZ_JACHIO010000006.1"/>
</dbReference>
<dbReference type="Gene3D" id="3.30.1340.30">
    <property type="match status" value="1"/>
</dbReference>
<dbReference type="Pfam" id="PF04972">
    <property type="entry name" value="BON"/>
    <property type="match status" value="1"/>
</dbReference>
<reference evidence="2 3" key="1">
    <citation type="submission" date="2020-08" db="EMBL/GenBank/DDBJ databases">
        <title>Genomic Encyclopedia of Type Strains, Phase IV (KMG-V): Genome sequencing to study the core and pangenomes of soil and plant-associated prokaryotes.</title>
        <authorList>
            <person name="Whitman W."/>
        </authorList>
    </citation>
    <scope>NUCLEOTIDE SEQUENCE [LARGE SCALE GENOMIC DNA]</scope>
    <source>
        <strain evidence="2 3">X5P3</strain>
    </source>
</reference>
<proteinExistence type="predicted"/>
<gene>
    <name evidence="2" type="ORF">HDF15_001764</name>
</gene>
<accession>A0A7W8E956</accession>
<organism evidence="2 3">
    <name type="scientific">Granulicella mallensis</name>
    <dbReference type="NCBI Taxonomy" id="940614"/>
    <lineage>
        <taxon>Bacteria</taxon>
        <taxon>Pseudomonadati</taxon>
        <taxon>Acidobacteriota</taxon>
        <taxon>Terriglobia</taxon>
        <taxon>Terriglobales</taxon>
        <taxon>Acidobacteriaceae</taxon>
        <taxon>Granulicella</taxon>
    </lineage>
</organism>
<dbReference type="AlphaFoldDB" id="A0A7W8E956"/>
<sequence length="192" mass="20628">MQIPGKLTTLMLASILLTVTGCKQTQHAASARTDQQIASDIQAKLVSESTLRGQNIHPAVANRVATLSGIVSNNDVRTLAGSDAGSIDGVKTVVNDLVLPSDQAELCTPAPVRVHHAIRHTRRQPVMTASVAEPLPPAPPPPARPMFARPVPVVVVPPPPVFYPGPGIYPYHRAWRRGWGRPGPRVVYARPY</sequence>
<comment type="caution">
    <text evidence="2">The sequence shown here is derived from an EMBL/GenBank/DDBJ whole genome shotgun (WGS) entry which is preliminary data.</text>
</comment>
<dbReference type="PROSITE" id="PS50914">
    <property type="entry name" value="BON"/>
    <property type="match status" value="1"/>
</dbReference>
<dbReference type="EMBL" id="JACHIO010000006">
    <property type="protein sequence ID" value="MBB5063422.1"/>
    <property type="molecule type" value="Genomic_DNA"/>
</dbReference>